<keyword evidence="2" id="KW-1185">Reference proteome</keyword>
<dbReference type="Proteomes" id="UP000654670">
    <property type="component" value="Unassembled WGS sequence"/>
</dbReference>
<dbReference type="EMBL" id="BMOK01000012">
    <property type="protein sequence ID" value="GGL59888.1"/>
    <property type="molecule type" value="Genomic_DNA"/>
</dbReference>
<reference evidence="1" key="2">
    <citation type="submission" date="2020-09" db="EMBL/GenBank/DDBJ databases">
        <authorList>
            <person name="Sun Q."/>
            <person name="Ohkuma M."/>
        </authorList>
    </citation>
    <scope>NUCLEOTIDE SEQUENCE</scope>
    <source>
        <strain evidence="1">JCM 15325</strain>
    </source>
</reference>
<protein>
    <submittedName>
        <fullName evidence="1">Uncharacterized protein</fullName>
    </submittedName>
</protein>
<reference evidence="1" key="1">
    <citation type="journal article" date="2014" name="Int. J. Syst. Evol. Microbiol.">
        <title>Complete genome sequence of Corynebacterium casei LMG S-19264T (=DSM 44701T), isolated from a smear-ripened cheese.</title>
        <authorList>
            <consortium name="US DOE Joint Genome Institute (JGI-PGF)"/>
            <person name="Walter F."/>
            <person name="Albersmeier A."/>
            <person name="Kalinowski J."/>
            <person name="Ruckert C."/>
        </authorList>
    </citation>
    <scope>NUCLEOTIDE SEQUENCE</scope>
    <source>
        <strain evidence="1">JCM 15325</strain>
    </source>
</reference>
<organism evidence="1 2">
    <name type="scientific">Sporolactobacillus putidus</name>
    <dbReference type="NCBI Taxonomy" id="492735"/>
    <lineage>
        <taxon>Bacteria</taxon>
        <taxon>Bacillati</taxon>
        <taxon>Bacillota</taxon>
        <taxon>Bacilli</taxon>
        <taxon>Bacillales</taxon>
        <taxon>Sporolactobacillaceae</taxon>
        <taxon>Sporolactobacillus</taxon>
    </lineage>
</organism>
<dbReference type="AlphaFoldDB" id="A0A917S6D5"/>
<name>A0A917S6D5_9BACL</name>
<gene>
    <name evidence="1" type="ORF">GCM10007968_24790</name>
</gene>
<comment type="caution">
    <text evidence="1">The sequence shown here is derived from an EMBL/GenBank/DDBJ whole genome shotgun (WGS) entry which is preliminary data.</text>
</comment>
<proteinExistence type="predicted"/>
<evidence type="ECO:0000313" key="1">
    <source>
        <dbReference type="EMBL" id="GGL59888.1"/>
    </source>
</evidence>
<accession>A0A917S6D5</accession>
<evidence type="ECO:0000313" key="2">
    <source>
        <dbReference type="Proteomes" id="UP000654670"/>
    </source>
</evidence>
<sequence>MEGNNPITPISVFMMPKTPMVNMKINKWVRLVKRTTPIFNKMPPKKERGNLLKLKVEMSKKQESQIDFWTKEVFEKVISFIYKDDFYQHFLFISLWFFL</sequence>